<organism evidence="1 2">
    <name type="scientific">Neisseria meningitidis serogroup B (strain ATCC BAA-335 / MC58)</name>
    <dbReference type="NCBI Taxonomy" id="122586"/>
    <lineage>
        <taxon>Bacteria</taxon>
        <taxon>Pseudomonadati</taxon>
        <taxon>Pseudomonadota</taxon>
        <taxon>Betaproteobacteria</taxon>
        <taxon>Neisseriales</taxon>
        <taxon>Neisseriaceae</taxon>
        <taxon>Neisseria</taxon>
    </lineage>
</organism>
<keyword evidence="2" id="KW-1185">Reference proteome</keyword>
<dbReference type="PaxDb" id="122586-NMB0362"/>
<dbReference type="EMBL" id="AE002098">
    <property type="protein sequence ID" value="AAF40805.1"/>
    <property type="molecule type" value="Genomic_DNA"/>
</dbReference>
<dbReference type="AlphaFoldDB" id="Q9K131"/>
<gene>
    <name evidence="1" type="ordered locus">NMB0362</name>
</gene>
<sequence>MKVKAYISIFYTPTEKNTMNCLLDLY</sequence>
<dbReference type="InParanoid" id="Q9K131"/>
<reference evidence="1 2" key="1">
    <citation type="journal article" date="2000" name="Science">
        <title>Complete genome sequence of Neisseria meningitidis serogroup B strain MC58.</title>
        <authorList>
            <person name="Tettelin H."/>
            <person name="Saunders N.J."/>
            <person name="Heidelberg J."/>
            <person name="Jeffries A.C."/>
            <person name="Nelson K.E."/>
            <person name="Eisen J.A."/>
            <person name="Ketchum K.A."/>
            <person name="Hood D.W."/>
            <person name="Peden J.F."/>
            <person name="Dodson R.J."/>
            <person name="Nelson W.C."/>
            <person name="Gwinn M.L."/>
            <person name="DeBoy R."/>
            <person name="Peterson J.D."/>
            <person name="Hickey E.K."/>
            <person name="Haft D.H."/>
            <person name="Salzberg S.L."/>
            <person name="White O."/>
            <person name="Fleischmann R.D."/>
            <person name="Dougherty B.A."/>
            <person name="Mason T."/>
            <person name="Ciecko A."/>
            <person name="Parksey D.S."/>
            <person name="Blair E."/>
            <person name="Cittone H."/>
            <person name="Clark E.B."/>
            <person name="Cotton M.D."/>
            <person name="Utterback T.R."/>
            <person name="Khouri H."/>
            <person name="Qin H."/>
            <person name="Vamathevan J."/>
            <person name="Gill J."/>
            <person name="Scarlato V."/>
            <person name="Masignani V."/>
            <person name="Pizza M."/>
            <person name="Grandi G."/>
            <person name="Sun L."/>
            <person name="Smith H.O."/>
            <person name="Fraser C.M."/>
            <person name="Moxon E.R."/>
            <person name="Rappuoli R."/>
            <person name="Venter J.C."/>
        </authorList>
    </citation>
    <scope>NUCLEOTIDE SEQUENCE [LARGE SCALE GENOMIC DNA]</scope>
    <source>
        <strain evidence="2">ATCC BAA-335 / MC58</strain>
    </source>
</reference>
<accession>Q9K131</accession>
<dbReference type="STRING" id="122586.NMB0362"/>
<protein>
    <submittedName>
        <fullName evidence="1">Uncharacterized protein</fullName>
    </submittedName>
</protein>
<evidence type="ECO:0000313" key="1">
    <source>
        <dbReference type="EMBL" id="AAF40805.1"/>
    </source>
</evidence>
<name>Q9K131_NEIMB</name>
<dbReference type="Proteomes" id="UP000000425">
    <property type="component" value="Chromosome"/>
</dbReference>
<proteinExistence type="predicted"/>
<dbReference type="KEGG" id="nme:NMB0362"/>
<dbReference type="PIR" id="A81209">
    <property type="entry name" value="A81209"/>
</dbReference>
<evidence type="ECO:0000313" key="2">
    <source>
        <dbReference type="Proteomes" id="UP000000425"/>
    </source>
</evidence>
<dbReference type="HOGENOM" id="CLU_3416890_0_0_4"/>